<dbReference type="Pfam" id="PF00646">
    <property type="entry name" value="F-box"/>
    <property type="match status" value="1"/>
</dbReference>
<dbReference type="Proteomes" id="UP001558713">
    <property type="component" value="Unassembled WGS sequence"/>
</dbReference>
<evidence type="ECO:0000313" key="3">
    <source>
        <dbReference type="Proteomes" id="UP001558713"/>
    </source>
</evidence>
<dbReference type="InterPro" id="IPR051304">
    <property type="entry name" value="SCF_F-box_domain"/>
</dbReference>
<dbReference type="PANTHER" id="PTHR47123:SF24">
    <property type="entry name" value="LOW PROTEIN: F-BOX_KELCH-REPEAT PROTEIN"/>
    <property type="match status" value="1"/>
</dbReference>
<dbReference type="SUPFAM" id="SSF81383">
    <property type="entry name" value="F-box domain"/>
    <property type="match status" value="1"/>
</dbReference>
<proteinExistence type="predicted"/>
<sequence>MSEPETKNKNTSSLIMPDWSRLPEELLHLISKNLEDEDYCFDVVHARSVCSSWRSAFPFPSSIIRTSYSLPKFDKFPLESEGLCAVEKVPFFLFRLRAPSTDAAAELLIGGISGDDHMQLPSPIQCSVKIKIPGSAPSLMNTLDCQILPLGISTELLVAILEITEA</sequence>
<gene>
    <name evidence="2" type="ORF">V5N11_032757</name>
</gene>
<dbReference type="InterPro" id="IPR036047">
    <property type="entry name" value="F-box-like_dom_sf"/>
</dbReference>
<dbReference type="AlphaFoldDB" id="A0ABD1AKM4"/>
<accession>A0ABD1AKM4</accession>
<organism evidence="2 3">
    <name type="scientific">Cardamine amara subsp. amara</name>
    <dbReference type="NCBI Taxonomy" id="228776"/>
    <lineage>
        <taxon>Eukaryota</taxon>
        <taxon>Viridiplantae</taxon>
        <taxon>Streptophyta</taxon>
        <taxon>Embryophyta</taxon>
        <taxon>Tracheophyta</taxon>
        <taxon>Spermatophyta</taxon>
        <taxon>Magnoliopsida</taxon>
        <taxon>eudicotyledons</taxon>
        <taxon>Gunneridae</taxon>
        <taxon>Pentapetalae</taxon>
        <taxon>rosids</taxon>
        <taxon>malvids</taxon>
        <taxon>Brassicales</taxon>
        <taxon>Brassicaceae</taxon>
        <taxon>Cardamineae</taxon>
        <taxon>Cardamine</taxon>
    </lineage>
</organism>
<protein>
    <submittedName>
        <fullName evidence="2">F-box/kelch-repeat protein</fullName>
    </submittedName>
</protein>
<feature type="domain" description="F-box" evidence="1">
    <location>
        <begin position="19"/>
        <end position="56"/>
    </location>
</feature>
<comment type="caution">
    <text evidence="2">The sequence shown here is derived from an EMBL/GenBank/DDBJ whole genome shotgun (WGS) entry which is preliminary data.</text>
</comment>
<name>A0ABD1AKM4_CARAN</name>
<dbReference type="InterPro" id="IPR001810">
    <property type="entry name" value="F-box_dom"/>
</dbReference>
<evidence type="ECO:0000259" key="1">
    <source>
        <dbReference type="Pfam" id="PF00646"/>
    </source>
</evidence>
<dbReference type="EMBL" id="JBANAX010000485">
    <property type="protein sequence ID" value="KAL1207154.1"/>
    <property type="molecule type" value="Genomic_DNA"/>
</dbReference>
<dbReference type="Gene3D" id="1.20.1280.50">
    <property type="match status" value="1"/>
</dbReference>
<keyword evidence="3" id="KW-1185">Reference proteome</keyword>
<evidence type="ECO:0000313" key="2">
    <source>
        <dbReference type="EMBL" id="KAL1207154.1"/>
    </source>
</evidence>
<reference evidence="2 3" key="1">
    <citation type="submission" date="2024-04" db="EMBL/GenBank/DDBJ databases">
        <title>Genome assembly C_amara_ONT_v2.</title>
        <authorList>
            <person name="Yant L."/>
            <person name="Moore C."/>
            <person name="Slenker M."/>
        </authorList>
    </citation>
    <scope>NUCLEOTIDE SEQUENCE [LARGE SCALE GENOMIC DNA]</scope>
    <source>
        <tissue evidence="2">Leaf</tissue>
    </source>
</reference>
<dbReference type="PANTHER" id="PTHR47123">
    <property type="entry name" value="F-BOX PROTEIN SKIP23"/>
    <property type="match status" value="1"/>
</dbReference>